<dbReference type="InterPro" id="IPR036188">
    <property type="entry name" value="FAD/NAD-bd_sf"/>
</dbReference>
<dbReference type="PANTHER" id="PTHR43498:SF1">
    <property type="entry name" value="COB--COM HETERODISULFIDE REDUCTASE IRON-SULFUR SUBUNIT A"/>
    <property type="match status" value="1"/>
</dbReference>
<keyword evidence="3" id="KW-0004">4Fe-4S</keyword>
<evidence type="ECO:0000313" key="9">
    <source>
        <dbReference type="EMBL" id="CAD7232539.1"/>
    </source>
</evidence>
<evidence type="ECO:0000256" key="2">
    <source>
        <dbReference type="ARBA" id="ARBA00006561"/>
    </source>
</evidence>
<evidence type="ECO:0000256" key="6">
    <source>
        <dbReference type="ARBA" id="ARBA00023002"/>
    </source>
</evidence>
<keyword evidence="6" id="KW-0560">Oxidoreductase</keyword>
<keyword evidence="5" id="KW-0285">Flavoprotein</keyword>
<evidence type="ECO:0000256" key="8">
    <source>
        <dbReference type="ARBA" id="ARBA00023014"/>
    </source>
</evidence>
<dbReference type="SUPFAM" id="SSF51905">
    <property type="entry name" value="FAD/NAD(P)-binding domain"/>
    <property type="match status" value="1"/>
</dbReference>
<dbReference type="InterPro" id="IPR039650">
    <property type="entry name" value="HdrA-like"/>
</dbReference>
<dbReference type="InterPro" id="IPR017900">
    <property type="entry name" value="4Fe4S_Fe_S_CS"/>
</dbReference>
<dbReference type="Pfam" id="PF07992">
    <property type="entry name" value="Pyr_redox_2"/>
    <property type="match status" value="2"/>
</dbReference>
<dbReference type="PROSITE" id="PS51379">
    <property type="entry name" value="4FE4S_FER_2"/>
    <property type="match status" value="3"/>
</dbReference>
<name>A0A7R8WKB5_9CRUS</name>
<evidence type="ECO:0000256" key="1">
    <source>
        <dbReference type="ARBA" id="ARBA00001974"/>
    </source>
</evidence>
<dbReference type="Pfam" id="PF00037">
    <property type="entry name" value="Fer4"/>
    <property type="match status" value="1"/>
</dbReference>
<dbReference type="SUPFAM" id="SSF54862">
    <property type="entry name" value="4Fe-4S ferredoxins"/>
    <property type="match status" value="1"/>
</dbReference>
<dbReference type="InterPro" id="IPR023753">
    <property type="entry name" value="FAD/NAD-binding_dom"/>
</dbReference>
<accession>A0A7R8WKB5</accession>
<keyword evidence="8" id="KW-0411">Iron-sulfur</keyword>
<dbReference type="GO" id="GO:0016491">
    <property type="term" value="F:oxidoreductase activity"/>
    <property type="evidence" value="ECO:0007669"/>
    <property type="project" value="UniProtKB-KW"/>
</dbReference>
<dbReference type="Gene3D" id="3.40.50.720">
    <property type="entry name" value="NAD(P)-binding Rossmann-like Domain"/>
    <property type="match status" value="1"/>
</dbReference>
<evidence type="ECO:0000256" key="4">
    <source>
        <dbReference type="ARBA" id="ARBA00022723"/>
    </source>
</evidence>
<keyword evidence="4" id="KW-0479">Metal-binding</keyword>
<evidence type="ECO:0000256" key="5">
    <source>
        <dbReference type="ARBA" id="ARBA00022827"/>
    </source>
</evidence>
<keyword evidence="5" id="KW-0274">FAD</keyword>
<dbReference type="Gene3D" id="3.30.70.20">
    <property type="match status" value="2"/>
</dbReference>
<organism evidence="9">
    <name type="scientific">Cyprideis torosa</name>
    <dbReference type="NCBI Taxonomy" id="163714"/>
    <lineage>
        <taxon>Eukaryota</taxon>
        <taxon>Metazoa</taxon>
        <taxon>Ecdysozoa</taxon>
        <taxon>Arthropoda</taxon>
        <taxon>Crustacea</taxon>
        <taxon>Oligostraca</taxon>
        <taxon>Ostracoda</taxon>
        <taxon>Podocopa</taxon>
        <taxon>Podocopida</taxon>
        <taxon>Cytherocopina</taxon>
        <taxon>Cytheroidea</taxon>
        <taxon>Cytherideidae</taxon>
        <taxon>Cyprideis</taxon>
    </lineage>
</organism>
<dbReference type="Gene3D" id="3.50.50.60">
    <property type="entry name" value="FAD/NAD(P)-binding domain"/>
    <property type="match status" value="1"/>
</dbReference>
<dbReference type="PROSITE" id="PS00198">
    <property type="entry name" value="4FE4S_FER_1"/>
    <property type="match status" value="3"/>
</dbReference>
<evidence type="ECO:0000256" key="3">
    <source>
        <dbReference type="ARBA" id="ARBA00022485"/>
    </source>
</evidence>
<reference evidence="9" key="1">
    <citation type="submission" date="2020-11" db="EMBL/GenBank/DDBJ databases">
        <authorList>
            <person name="Tran Van P."/>
        </authorList>
    </citation>
    <scope>NUCLEOTIDE SEQUENCE</scope>
</reference>
<dbReference type="InterPro" id="IPR017896">
    <property type="entry name" value="4Fe4S_Fe-S-bd"/>
</dbReference>
<proteinExistence type="inferred from homology"/>
<dbReference type="SUPFAM" id="SSF51971">
    <property type="entry name" value="Nucleotide-binding domain"/>
    <property type="match status" value="1"/>
</dbReference>
<dbReference type="GO" id="GO:0046872">
    <property type="term" value="F:metal ion binding"/>
    <property type="evidence" value="ECO:0007669"/>
    <property type="project" value="UniProtKB-KW"/>
</dbReference>
<dbReference type="EMBL" id="OB664771">
    <property type="protein sequence ID" value="CAD7232539.1"/>
    <property type="molecule type" value="Genomic_DNA"/>
</dbReference>
<dbReference type="AlphaFoldDB" id="A0A7R8WKB5"/>
<protein>
    <submittedName>
        <fullName evidence="9">Uncharacterized protein</fullName>
    </submittedName>
</protein>
<dbReference type="Pfam" id="PF12838">
    <property type="entry name" value="Fer4_7"/>
    <property type="match status" value="1"/>
</dbReference>
<dbReference type="OrthoDB" id="5046242at2759"/>
<keyword evidence="7" id="KW-0408">Iron</keyword>
<sequence length="1021" mass="111267">MVGSVLVVGGGVAGMQASLDLADAGYFVYLVEKTGAIGGAMVQLDKTFPTNDCSMCIVAPRMVECERHPNIAILSLSEVTKIAGNPGQFRVTIEEKPRFVDTSLCISCGVCAQNCPATLPDGHNVGIGNRKAISIQYPQAIPSVYQIHPEACLRMKKKSACALCEQVCEARAIRFDDARKIHELPVGAIILAPGFEPYDPTGSEAWGYGVFTNVITSLELERYLAATGPSRGRLIRPSDGRPVRKMAFLQCVGSRDDNCSGNGYCSSVCCMYALKEAMAAKRHNPALSISIYYMDMRTPGKGFDAYMEKARIEEGIRFIRCRIHGVEPHGKGEGLLLHSISEEGRQIEELFDVVVLSVGLQTPKHVRKLAERAGIQLSVSNFASTSEFSPQATSRQGIFACGAFSGPKNISRSVVEGSAAAAKVGEMLSPVRGQVRGKRGALVTLQEVGGQPRTGVFICYCGSNIAEGVDVTELARYSGTLPEVVHVEQSNFACSQEAQTMLIEAIREKRLNRVVVAACTPRTHEVIFRRALSAAGLNEYLLEIANIRNQDSWVHHDIAPATSKAKDLVHMAVVKVNLARPIQASFVSTVQRALVVGGGIAGMTAALNLAEQGFPVDLVEQDERLGGNALNLKHTYSGVHVPTQVAKLVDRVSGHEKIHIHLHTEVKKASGHVGNFVSTLKTANKKVKTIKHGVAILATGAKIYKPTEYGYKKIQCVVTAIEFEKLHELKEKHVKRGKSFVFIQCVGSREKGRMYCSKVCCTHSVQSAIELKREDPGCNVYILYRDIRTYGEREYLLKKARDMGVVFINYELHGKPVVREEKKTLYVEVWDHVLHRPLQIRTDMVILATAIVANRGVSNLAQQYRVPLDSHGFFQEAHAKLGPVDFASEGLFTAGLAQYPKPVDESVSEALAASARALRILAHKTVRLGATRAIVDEQICDGCALCIDVCPYAAIELIEVLRGEEREPAKRVRIQEALCKGCGLCQGTCPVRAVDVSGFTMEQLSSQVKAVLASQDRGGEE</sequence>
<comment type="similarity">
    <text evidence="2">Belongs to the HdrA family.</text>
</comment>
<evidence type="ECO:0000256" key="7">
    <source>
        <dbReference type="ARBA" id="ARBA00023004"/>
    </source>
</evidence>
<dbReference type="PANTHER" id="PTHR43498">
    <property type="entry name" value="FERREDOXIN:COB-COM HETERODISULFIDE REDUCTASE SUBUNIT A"/>
    <property type="match status" value="1"/>
</dbReference>
<gene>
    <name evidence="9" type="ORF">CTOB1V02_LOCUS10374</name>
</gene>
<comment type="cofactor">
    <cofactor evidence="1">
        <name>FAD</name>
        <dbReference type="ChEBI" id="CHEBI:57692"/>
    </cofactor>
</comment>
<dbReference type="GO" id="GO:0051539">
    <property type="term" value="F:4 iron, 4 sulfur cluster binding"/>
    <property type="evidence" value="ECO:0007669"/>
    <property type="project" value="UniProtKB-KW"/>
</dbReference>